<dbReference type="Proteomes" id="UP000694050">
    <property type="component" value="Unassembled WGS sequence"/>
</dbReference>
<evidence type="ECO:0000313" key="2">
    <source>
        <dbReference type="EMBL" id="KAG7405164.1"/>
    </source>
</evidence>
<keyword evidence="1" id="KW-0175">Coiled coil</keyword>
<organism evidence="2 3">
    <name type="scientific">Fusarium oxysporum f. sp. rapae</name>
    <dbReference type="NCBI Taxonomy" id="485398"/>
    <lineage>
        <taxon>Eukaryota</taxon>
        <taxon>Fungi</taxon>
        <taxon>Dikarya</taxon>
        <taxon>Ascomycota</taxon>
        <taxon>Pezizomycotina</taxon>
        <taxon>Sordariomycetes</taxon>
        <taxon>Hypocreomycetidae</taxon>
        <taxon>Hypocreales</taxon>
        <taxon>Nectriaceae</taxon>
        <taxon>Fusarium</taxon>
        <taxon>Fusarium oxysporum species complex</taxon>
    </lineage>
</organism>
<proteinExistence type="predicted"/>
<protein>
    <submittedName>
        <fullName evidence="2">Uncharacterized protein</fullName>
    </submittedName>
</protein>
<dbReference type="AlphaFoldDB" id="A0A8J5NIR5"/>
<gene>
    <name evidence="2" type="ORF">Forpe1208_v014919</name>
</gene>
<comment type="caution">
    <text evidence="2">The sequence shown here is derived from an EMBL/GenBank/DDBJ whole genome shotgun (WGS) entry which is preliminary data.</text>
</comment>
<name>A0A8J5NIR5_FUSOX</name>
<reference evidence="2" key="1">
    <citation type="submission" date="2021-04" db="EMBL/GenBank/DDBJ databases">
        <title>First draft genome resource for Brassicaceae pathogens Fusarium oxysporum f. sp. raphani and Fusarium oxysporum f. sp. rapae.</title>
        <authorList>
            <person name="Asai S."/>
        </authorList>
    </citation>
    <scope>NUCLEOTIDE SEQUENCE</scope>
    <source>
        <strain evidence="2">Tf1208</strain>
    </source>
</reference>
<feature type="coiled-coil region" evidence="1">
    <location>
        <begin position="97"/>
        <end position="124"/>
    </location>
</feature>
<sequence length="207" mass="22790">MSSQADPLLANIYDALRKKFDPEDRALFQMQVPAQLLDRAAFHYDGSDADFAQRTKPSSVAEAEFGLTDGMLELSNIVDGPNGNKLSDDQLLSGLMMANEEANLDQASEALQQARENLRSCVSRNMDDTEDIYPINLVPSNWTNWAKSLSDPSQQDNTGIIRSDLRDATNQYSLLKARRDALGGFKPLQKAVDDSSSALNATEAEMV</sequence>
<dbReference type="EMBL" id="JAELUQ010000012">
    <property type="protein sequence ID" value="KAG7405164.1"/>
    <property type="molecule type" value="Genomic_DNA"/>
</dbReference>
<evidence type="ECO:0000256" key="1">
    <source>
        <dbReference type="SAM" id="Coils"/>
    </source>
</evidence>
<evidence type="ECO:0000313" key="3">
    <source>
        <dbReference type="Proteomes" id="UP000694050"/>
    </source>
</evidence>
<accession>A0A8J5NIR5</accession>